<proteinExistence type="predicted"/>
<evidence type="ECO:0000256" key="1">
    <source>
        <dbReference type="SAM" id="Phobius"/>
    </source>
</evidence>
<evidence type="ECO:0000313" key="3">
    <source>
        <dbReference type="Proteomes" id="UP000292372"/>
    </source>
</evidence>
<accession>A0A4Q9FMM6</accession>
<keyword evidence="1" id="KW-1133">Transmembrane helix</keyword>
<organism evidence="2 3">
    <name type="scientific">Hyunsoonleella pacifica</name>
    <dbReference type="NCBI Taxonomy" id="1080224"/>
    <lineage>
        <taxon>Bacteria</taxon>
        <taxon>Pseudomonadati</taxon>
        <taxon>Bacteroidota</taxon>
        <taxon>Flavobacteriia</taxon>
        <taxon>Flavobacteriales</taxon>
        <taxon>Flavobacteriaceae</taxon>
    </lineage>
</organism>
<dbReference type="EMBL" id="SIRS01000007">
    <property type="protein sequence ID" value="TBN13060.1"/>
    <property type="molecule type" value="Genomic_DNA"/>
</dbReference>
<sequence length="286" mass="32441">MRVLLEFKNKTFWIYYALIVIAFSCSNSPDIVVENLTMEMPSHGQVFNEELIINEIADTKIEHIGIRGGNEYDIVLPEMHVTMLLFLKGEATLTADSITQTVTPESITIPMNGINSLQIKVPKSGELHFLKFTKKLSLQDVEDIKAFPEKNKYKLYFKRFVDCQPYTEKIKSPNTTSRTVLPADIVPRVSLGTVEAMGPDKVGAHKHPMLDQLFLGLSDNDIVVHADNTSVKLNQYELLHIPIGSSHGVRVDQGKKMNYMWMDFFLTKEGQQWLKTHKPASSDNDE</sequence>
<keyword evidence="1" id="KW-0812">Transmembrane</keyword>
<dbReference type="AlphaFoldDB" id="A0A4Q9FMM6"/>
<gene>
    <name evidence="2" type="ORF">EYD46_16285</name>
</gene>
<keyword evidence="1" id="KW-0472">Membrane</keyword>
<feature type="transmembrane region" description="Helical" evidence="1">
    <location>
        <begin position="12"/>
        <end position="33"/>
    </location>
</feature>
<dbReference type="OrthoDB" id="1422342at2"/>
<dbReference type="Proteomes" id="UP000292372">
    <property type="component" value="Unassembled WGS sequence"/>
</dbReference>
<comment type="caution">
    <text evidence="2">The sequence shown here is derived from an EMBL/GenBank/DDBJ whole genome shotgun (WGS) entry which is preliminary data.</text>
</comment>
<dbReference type="PROSITE" id="PS51257">
    <property type="entry name" value="PROKAR_LIPOPROTEIN"/>
    <property type="match status" value="1"/>
</dbReference>
<dbReference type="RefSeq" id="WP_130938233.1">
    <property type="nucleotide sequence ID" value="NZ_BMEE01000006.1"/>
</dbReference>
<keyword evidence="3" id="KW-1185">Reference proteome</keyword>
<name>A0A4Q9FMM6_9FLAO</name>
<protein>
    <recommendedName>
        <fullName evidence="4">Cupin domain-containing protein</fullName>
    </recommendedName>
</protein>
<evidence type="ECO:0008006" key="4">
    <source>
        <dbReference type="Google" id="ProtNLM"/>
    </source>
</evidence>
<reference evidence="2 3" key="1">
    <citation type="journal article" date="2015" name="Int. J. Syst. Evol. Microbiol.">
        <title>Hyunsoonleella pacifica sp. nov., isolated from seawater of South Pacific Gyre.</title>
        <authorList>
            <person name="Gao X."/>
            <person name="Zhang Z."/>
            <person name="Dai X."/>
            <person name="Zhang X.H."/>
        </authorList>
    </citation>
    <scope>NUCLEOTIDE SEQUENCE [LARGE SCALE GENOMIC DNA]</scope>
    <source>
        <strain evidence="2 3">SW033</strain>
    </source>
</reference>
<evidence type="ECO:0000313" key="2">
    <source>
        <dbReference type="EMBL" id="TBN13060.1"/>
    </source>
</evidence>